<keyword evidence="1" id="KW-0235">DNA replication</keyword>
<keyword evidence="5" id="KW-1185">Reference proteome</keyword>
<dbReference type="CDD" id="cd06257">
    <property type="entry name" value="DnaJ"/>
    <property type="match status" value="1"/>
</dbReference>
<name>A0A1M4VJH1_9FIRM</name>
<dbReference type="GO" id="GO:0006260">
    <property type="term" value="P:DNA replication"/>
    <property type="evidence" value="ECO:0007669"/>
    <property type="project" value="UniProtKB-KW"/>
</dbReference>
<dbReference type="InterPro" id="IPR002939">
    <property type="entry name" value="DnaJ_C"/>
</dbReference>
<dbReference type="STRING" id="1120975.SAMN02746064_01012"/>
<evidence type="ECO:0000259" key="3">
    <source>
        <dbReference type="PROSITE" id="PS50076"/>
    </source>
</evidence>
<dbReference type="InterPro" id="IPR036869">
    <property type="entry name" value="J_dom_sf"/>
</dbReference>
<dbReference type="AlphaFoldDB" id="A0A1M4VJH1"/>
<evidence type="ECO:0000256" key="1">
    <source>
        <dbReference type="ARBA" id="ARBA00022705"/>
    </source>
</evidence>
<dbReference type="InterPro" id="IPR001623">
    <property type="entry name" value="DnaJ_domain"/>
</dbReference>
<dbReference type="OrthoDB" id="9779889at2"/>
<dbReference type="CDD" id="cd10747">
    <property type="entry name" value="DnaJ_C"/>
    <property type="match status" value="1"/>
</dbReference>
<dbReference type="GO" id="GO:0051082">
    <property type="term" value="F:unfolded protein binding"/>
    <property type="evidence" value="ECO:0007669"/>
    <property type="project" value="InterPro"/>
</dbReference>
<dbReference type="PANTHER" id="PTHR43096">
    <property type="entry name" value="DNAJ HOMOLOG 1, MITOCHONDRIAL-RELATED"/>
    <property type="match status" value="1"/>
</dbReference>
<dbReference type="GO" id="GO:0003677">
    <property type="term" value="F:DNA binding"/>
    <property type="evidence" value="ECO:0007669"/>
    <property type="project" value="UniProtKB-KW"/>
</dbReference>
<dbReference type="PROSITE" id="PS50076">
    <property type="entry name" value="DNAJ_2"/>
    <property type="match status" value="1"/>
</dbReference>
<protein>
    <submittedName>
        <fullName evidence="4">Curved DNA-binding protein</fullName>
    </submittedName>
</protein>
<dbReference type="SUPFAM" id="SSF46565">
    <property type="entry name" value="Chaperone J-domain"/>
    <property type="match status" value="1"/>
</dbReference>
<reference evidence="4 5" key="1">
    <citation type="submission" date="2016-11" db="EMBL/GenBank/DDBJ databases">
        <authorList>
            <person name="Jaros S."/>
            <person name="Januszkiewicz K."/>
            <person name="Wedrychowicz H."/>
        </authorList>
    </citation>
    <scope>NUCLEOTIDE SEQUENCE [LARGE SCALE GENOMIC DNA]</scope>
    <source>
        <strain evidence="4 5">DSM 14828</strain>
    </source>
</reference>
<dbReference type="SUPFAM" id="SSF49493">
    <property type="entry name" value="HSP40/DnaJ peptide-binding domain"/>
    <property type="match status" value="2"/>
</dbReference>
<keyword evidence="4" id="KW-0238">DNA-binding</keyword>
<gene>
    <name evidence="4" type="ORF">SAMN02746064_01012</name>
</gene>
<dbReference type="Pfam" id="PF00226">
    <property type="entry name" value="DnaJ"/>
    <property type="match status" value="1"/>
</dbReference>
<proteinExistence type="predicted"/>
<dbReference type="Proteomes" id="UP000184251">
    <property type="component" value="Unassembled WGS sequence"/>
</dbReference>
<dbReference type="RefSeq" id="WP_073269998.1">
    <property type="nucleotide sequence ID" value="NZ_FQTU01000005.1"/>
</dbReference>
<dbReference type="Pfam" id="PF01556">
    <property type="entry name" value="DnaJ_C"/>
    <property type="match status" value="1"/>
</dbReference>
<dbReference type="InterPro" id="IPR018253">
    <property type="entry name" value="DnaJ_domain_CS"/>
</dbReference>
<dbReference type="InterPro" id="IPR008971">
    <property type="entry name" value="HSP40/DnaJ_pept-bd"/>
</dbReference>
<dbReference type="GO" id="GO:0005737">
    <property type="term" value="C:cytoplasm"/>
    <property type="evidence" value="ECO:0007669"/>
    <property type="project" value="TreeGrafter"/>
</dbReference>
<evidence type="ECO:0000313" key="5">
    <source>
        <dbReference type="Proteomes" id="UP000184251"/>
    </source>
</evidence>
<evidence type="ECO:0000256" key="2">
    <source>
        <dbReference type="ARBA" id="ARBA00023186"/>
    </source>
</evidence>
<feature type="domain" description="J" evidence="3">
    <location>
        <begin position="5"/>
        <end position="70"/>
    </location>
</feature>
<sequence>MKYKDYYEILGVKKESTSDEIKKAYRKLAKKYHPDANPGDKKSEDMFKDINEAYEVLGDEEKRKKYDALGSGQQFSNGYDFDPSQFGFDRGGGRYTYTTSGGGDFSDFFNAFFGGGSRGSDDFDIEDLFGRGSSRRAYSSRSKGEDLETEISVTLEEGYRGETKKVSFTREGKKVSLNIKIPKGVKRDERIRLSGQGMPSASGGKSGDLYLKIKLVKDKNVELDGLNIHKRLDLYPWEAALGTKKEVESFGERLSVKIPAGIQTDKSIRLPGKGYVDKSGKRGDLYVKIRLVNPQTITPEIKGIYEEMKSKFR</sequence>
<dbReference type="Gene3D" id="2.60.260.20">
    <property type="entry name" value="Urease metallochaperone UreE, N-terminal domain"/>
    <property type="match status" value="2"/>
</dbReference>
<dbReference type="PANTHER" id="PTHR43096:SF52">
    <property type="entry name" value="DNAJ HOMOLOG 1, MITOCHONDRIAL-RELATED"/>
    <property type="match status" value="1"/>
</dbReference>
<keyword evidence="2" id="KW-0143">Chaperone</keyword>
<dbReference type="GO" id="GO:0042026">
    <property type="term" value="P:protein refolding"/>
    <property type="evidence" value="ECO:0007669"/>
    <property type="project" value="TreeGrafter"/>
</dbReference>
<organism evidence="4 5">
    <name type="scientific">Alkalibacter saccharofermentans DSM 14828</name>
    <dbReference type="NCBI Taxonomy" id="1120975"/>
    <lineage>
        <taxon>Bacteria</taxon>
        <taxon>Bacillati</taxon>
        <taxon>Bacillota</taxon>
        <taxon>Clostridia</taxon>
        <taxon>Eubacteriales</taxon>
        <taxon>Eubacteriaceae</taxon>
        <taxon>Alkalibacter</taxon>
    </lineage>
</organism>
<dbReference type="EMBL" id="FQTU01000005">
    <property type="protein sequence ID" value="SHE68992.1"/>
    <property type="molecule type" value="Genomic_DNA"/>
</dbReference>
<evidence type="ECO:0000313" key="4">
    <source>
        <dbReference type="EMBL" id="SHE68992.1"/>
    </source>
</evidence>
<dbReference type="Gene3D" id="1.10.287.110">
    <property type="entry name" value="DnaJ domain"/>
    <property type="match status" value="1"/>
</dbReference>
<dbReference type="SMART" id="SM00271">
    <property type="entry name" value="DnaJ"/>
    <property type="match status" value="1"/>
</dbReference>
<accession>A0A1M4VJH1</accession>
<dbReference type="PROSITE" id="PS00636">
    <property type="entry name" value="DNAJ_1"/>
    <property type="match status" value="1"/>
</dbReference>
<dbReference type="PRINTS" id="PR00625">
    <property type="entry name" value="JDOMAIN"/>
</dbReference>